<dbReference type="InterPro" id="IPR007474">
    <property type="entry name" value="ApaG_domain"/>
</dbReference>
<dbReference type="InterPro" id="IPR023065">
    <property type="entry name" value="Uncharacterised_ApaG"/>
</dbReference>
<dbReference type="AlphaFoldDB" id="A0A3R9N5T1"/>
<feature type="domain" description="ApaG" evidence="2">
    <location>
        <begin position="3"/>
        <end position="128"/>
    </location>
</feature>
<dbReference type="InterPro" id="IPR036767">
    <property type="entry name" value="ApaG_sf"/>
</dbReference>
<dbReference type="RefSeq" id="WP_125433728.1">
    <property type="nucleotide sequence ID" value="NZ_RWIS01000022.1"/>
</dbReference>
<dbReference type="HAMAP" id="MF_00791">
    <property type="entry name" value="ApaG"/>
    <property type="match status" value="1"/>
</dbReference>
<dbReference type="SUPFAM" id="SSF110069">
    <property type="entry name" value="ApaG-like"/>
    <property type="match status" value="1"/>
</dbReference>
<dbReference type="PANTHER" id="PTHR14289:SF16">
    <property type="entry name" value="POLYMERASE DELTA-INTERACTING PROTEIN 2"/>
    <property type="match status" value="1"/>
</dbReference>
<dbReference type="NCBIfam" id="NF003967">
    <property type="entry name" value="PRK05461.1"/>
    <property type="match status" value="1"/>
</dbReference>
<dbReference type="PANTHER" id="PTHR14289">
    <property type="entry name" value="F-BOX ONLY PROTEIN 3"/>
    <property type="match status" value="1"/>
</dbReference>
<dbReference type="EMBL" id="RWIS01000022">
    <property type="protein sequence ID" value="RSK23887.1"/>
    <property type="molecule type" value="Genomic_DNA"/>
</dbReference>
<comment type="caution">
    <text evidence="3">The sequence shown here is derived from an EMBL/GenBank/DDBJ whole genome shotgun (WGS) entry which is preliminary data.</text>
</comment>
<dbReference type="OrthoDB" id="9795226at2"/>
<dbReference type="Gene3D" id="2.60.40.1470">
    <property type="entry name" value="ApaG domain"/>
    <property type="match status" value="1"/>
</dbReference>
<gene>
    <name evidence="3" type="primary">apaG</name>
    <name evidence="3" type="ORF">EI290_21575</name>
</gene>
<evidence type="ECO:0000313" key="3">
    <source>
        <dbReference type="EMBL" id="RSK23887.1"/>
    </source>
</evidence>
<evidence type="ECO:0000313" key="4">
    <source>
        <dbReference type="Proteomes" id="UP000280066"/>
    </source>
</evidence>
<dbReference type="Proteomes" id="UP000280066">
    <property type="component" value="Unassembled WGS sequence"/>
</dbReference>
<dbReference type="PROSITE" id="PS51087">
    <property type="entry name" value="APAG"/>
    <property type="match status" value="1"/>
</dbReference>
<reference evidence="3 4" key="1">
    <citation type="submission" date="2018-12" db="EMBL/GenBank/DDBJ databases">
        <authorList>
            <person name="Feng G."/>
            <person name="Zhu H."/>
        </authorList>
    </citation>
    <scope>NUCLEOTIDE SEQUENCE [LARGE SCALE GENOMIC DNA]</scope>
    <source>
        <strain evidence="3 4">9PBR-2</strain>
    </source>
</reference>
<protein>
    <recommendedName>
        <fullName evidence="1">Protein ApaG</fullName>
    </recommendedName>
</protein>
<evidence type="ECO:0000259" key="2">
    <source>
        <dbReference type="PROSITE" id="PS51087"/>
    </source>
</evidence>
<proteinExistence type="inferred from homology"/>
<dbReference type="Pfam" id="PF04379">
    <property type="entry name" value="DUF525"/>
    <property type="match status" value="1"/>
</dbReference>
<accession>A0A3R9N5T1</accession>
<sequence length="128" mass="14502">MNTTTTQGVTVSVTTNYLPDYSSPGQEHYVFAYKIDIRNNSEFTVKLLRRHWYIYDANGVVREVEGEGVVGQQPVLEPGESHQYVSGCNLKSGLGKMRGSYQMERQMDGSEFAVEIPEFTLVVPYRLN</sequence>
<organism evidence="3 4">
    <name type="scientific">Hymenobacter metallilatus</name>
    <dbReference type="NCBI Taxonomy" id="2493666"/>
    <lineage>
        <taxon>Bacteria</taxon>
        <taxon>Pseudomonadati</taxon>
        <taxon>Bacteroidota</taxon>
        <taxon>Cytophagia</taxon>
        <taxon>Cytophagales</taxon>
        <taxon>Hymenobacteraceae</taxon>
        <taxon>Hymenobacter</taxon>
    </lineage>
</organism>
<dbReference type="GO" id="GO:0070987">
    <property type="term" value="P:error-free translesion synthesis"/>
    <property type="evidence" value="ECO:0007669"/>
    <property type="project" value="TreeGrafter"/>
</dbReference>
<evidence type="ECO:0000256" key="1">
    <source>
        <dbReference type="ARBA" id="ARBA00017693"/>
    </source>
</evidence>
<name>A0A3R9N5T1_9BACT</name>
<keyword evidence="4" id="KW-1185">Reference proteome</keyword>